<evidence type="ECO:0000313" key="1">
    <source>
        <dbReference type="EMBL" id="CAE8677724.1"/>
    </source>
</evidence>
<feature type="non-terminal residue" evidence="1">
    <location>
        <position position="1"/>
    </location>
</feature>
<evidence type="ECO:0000313" key="2">
    <source>
        <dbReference type="Proteomes" id="UP000626109"/>
    </source>
</evidence>
<proteinExistence type="predicted"/>
<dbReference type="AlphaFoldDB" id="A0A813JKJ9"/>
<accession>A0A813JKJ9</accession>
<dbReference type="EMBL" id="CAJNNW010025584">
    <property type="protein sequence ID" value="CAE8677724.1"/>
    <property type="molecule type" value="Genomic_DNA"/>
</dbReference>
<name>A0A813JKJ9_POLGL</name>
<sequence length="139" mass="14887">ASAYASQLLQIWPMIDGCVEGHTPWSFPGLAGYLKTWKEAPQLPAEGTALSAEAAASLSWWPTPGTLRGKRPEESEAHYWPCAPLRDRSCFPSGSGNVYASCETCCDPGKGPTGDPACFVGEYTFARCCQTPGGSGRFY</sequence>
<protein>
    <submittedName>
        <fullName evidence="1">Uncharacterized protein</fullName>
    </submittedName>
</protein>
<reference evidence="1" key="1">
    <citation type="submission" date="2021-02" db="EMBL/GenBank/DDBJ databases">
        <authorList>
            <person name="Dougan E. K."/>
            <person name="Rhodes N."/>
            <person name="Thang M."/>
            <person name="Chan C."/>
        </authorList>
    </citation>
    <scope>NUCLEOTIDE SEQUENCE</scope>
</reference>
<organism evidence="1 2">
    <name type="scientific">Polarella glacialis</name>
    <name type="common">Dinoflagellate</name>
    <dbReference type="NCBI Taxonomy" id="89957"/>
    <lineage>
        <taxon>Eukaryota</taxon>
        <taxon>Sar</taxon>
        <taxon>Alveolata</taxon>
        <taxon>Dinophyceae</taxon>
        <taxon>Suessiales</taxon>
        <taxon>Suessiaceae</taxon>
        <taxon>Polarella</taxon>
    </lineage>
</organism>
<gene>
    <name evidence="1" type="ORF">PGLA2088_LOCUS20437</name>
</gene>
<dbReference type="Proteomes" id="UP000626109">
    <property type="component" value="Unassembled WGS sequence"/>
</dbReference>
<comment type="caution">
    <text evidence="1">The sequence shown here is derived from an EMBL/GenBank/DDBJ whole genome shotgun (WGS) entry which is preliminary data.</text>
</comment>